<accession>A0A858Q6D6</accession>
<dbReference type="EMBL" id="CP046565">
    <property type="protein sequence ID" value="QJD29365.1"/>
    <property type="molecule type" value="Genomic_DNA"/>
</dbReference>
<gene>
    <name evidence="1" type="ORF">GNH96_04885</name>
</gene>
<proteinExistence type="predicted"/>
<keyword evidence="2" id="KW-1185">Reference proteome</keyword>
<dbReference type="RefSeq" id="WP_169602654.1">
    <property type="nucleotide sequence ID" value="NZ_CP046565.1"/>
</dbReference>
<dbReference type="Proteomes" id="UP000503004">
    <property type="component" value="Chromosome"/>
</dbReference>
<organism evidence="1 2">
    <name type="scientific">Methylococcus geothermalis</name>
    <dbReference type="NCBI Taxonomy" id="2681310"/>
    <lineage>
        <taxon>Bacteria</taxon>
        <taxon>Pseudomonadati</taxon>
        <taxon>Pseudomonadota</taxon>
        <taxon>Gammaproteobacteria</taxon>
        <taxon>Methylococcales</taxon>
        <taxon>Methylococcaceae</taxon>
        <taxon>Methylococcus</taxon>
    </lineage>
</organism>
<dbReference type="AlphaFoldDB" id="A0A858Q6D6"/>
<name>A0A858Q6D6_9GAMM</name>
<protein>
    <submittedName>
        <fullName evidence="1">Uncharacterized protein</fullName>
    </submittedName>
</protein>
<evidence type="ECO:0000313" key="1">
    <source>
        <dbReference type="EMBL" id="QJD29365.1"/>
    </source>
</evidence>
<evidence type="ECO:0000313" key="2">
    <source>
        <dbReference type="Proteomes" id="UP000503004"/>
    </source>
</evidence>
<sequence>MTSAAGWMELDQAKLAPLLRMKYHDTIADALADRGRPEEIGRMFAGFQNYLSLSARRSRVGMNAQEVNGHQETP</sequence>
<reference evidence="2" key="1">
    <citation type="submission" date="2019-12" db="EMBL/GenBank/DDBJ databases">
        <authorList>
            <person name="Awala S.I."/>
            <person name="Rhee S.K."/>
        </authorList>
    </citation>
    <scope>NUCLEOTIDE SEQUENCE [LARGE SCALE GENOMIC DNA]</scope>
    <source>
        <strain evidence="2">IM1</strain>
    </source>
</reference>
<dbReference type="KEGG" id="metu:GNH96_04885"/>